<dbReference type="SMART" id="SM00774">
    <property type="entry name" value="WRKY"/>
    <property type="match status" value="2"/>
</dbReference>
<organism evidence="9 10">
    <name type="scientific">Adiantum capillus-veneris</name>
    <name type="common">Maidenhair fern</name>
    <dbReference type="NCBI Taxonomy" id="13818"/>
    <lineage>
        <taxon>Eukaryota</taxon>
        <taxon>Viridiplantae</taxon>
        <taxon>Streptophyta</taxon>
        <taxon>Embryophyta</taxon>
        <taxon>Tracheophyta</taxon>
        <taxon>Polypodiopsida</taxon>
        <taxon>Polypodiidae</taxon>
        <taxon>Polypodiales</taxon>
        <taxon>Pteridineae</taxon>
        <taxon>Pteridaceae</taxon>
        <taxon>Vittarioideae</taxon>
        <taxon>Adiantum</taxon>
    </lineage>
</organism>
<sequence>MDSSDSRSSREATGELLSKRPSLIVPVKTPAEALQKDLDLTPSPMTILSSILAEQCTELKTETFSQMLAGALSPPIPAPSFTQKEAPSPSRADDDTPSSLPSLASSTTPLPLALSSLSPSSSSPLSSPPLISSTLEEKPPSLPPQAPGLPVPPAAMPGLKIAASGSGRSNIARFKTMMPSRLPIPRSPCLTIPPGLSPTTLLDSPVLLSTGQAEPSPTTGTFPLPPISGPASSATSDSKIADEDCNSTFAFKPITKTSRNPPSPLSKMGSSQLQSQGISSSTAASATNVSQVLPQSASASFWEAHKVTKPPAMAVPMPAEGESEVSKKEDMAVQYGAVVAQPLVIERPSEDGYNWRKYGQKQVKGSEFPRSYYKCTHPNCSVKKKVERSHDGQVTEIVYKGEHDHPKPQSVRRPSMGNAHAQSLSGREGLSMGAQRNDNLQRLNFSSGTTQTSEPSLGSVSDVEGDGEGSKAEDGDDDEPDSKRRKEAAGDALPNIPLRTIREPRVVVQTTSEIDILDDGYRWRKYGQKVVKGNPHPRSYYKCTNLGCSVRKHVERSSTDPKAVITTYEGKHNHDVPASKNSHHESAGLQNSSMVPAANSLPRTVQDHYLLGKMWEDRLKVDERAASFNRANMHISNASQMPNASMFSVQLPRIQGISDPLVPASVSYIGAPMNGAGSLHGAESPGQSMVLRAKEEQDEGSLSSWPSSYVKASSSQSNVQRLAQGP</sequence>
<keyword evidence="3" id="KW-0805">Transcription regulation</keyword>
<keyword evidence="10" id="KW-1185">Reference proteome</keyword>
<gene>
    <name evidence="9" type="ORF">GOP47_0002170</name>
</gene>
<feature type="compositionally biased region" description="Low complexity" evidence="7">
    <location>
        <begin position="97"/>
        <end position="134"/>
    </location>
</feature>
<reference evidence="9" key="1">
    <citation type="submission" date="2021-01" db="EMBL/GenBank/DDBJ databases">
        <title>Adiantum capillus-veneris genome.</title>
        <authorList>
            <person name="Fang Y."/>
            <person name="Liao Q."/>
        </authorList>
    </citation>
    <scope>NUCLEOTIDE SEQUENCE</scope>
    <source>
        <strain evidence="9">H3</strain>
        <tissue evidence="9">Leaf</tissue>
    </source>
</reference>
<feature type="domain" description="WRKY" evidence="8">
    <location>
        <begin position="350"/>
        <end position="408"/>
    </location>
</feature>
<feature type="region of interest" description="Disordered" evidence="7">
    <location>
        <begin position="445"/>
        <end position="497"/>
    </location>
</feature>
<evidence type="ECO:0000313" key="10">
    <source>
        <dbReference type="Proteomes" id="UP000886520"/>
    </source>
</evidence>
<keyword evidence="4" id="KW-0238">DNA-binding</keyword>
<dbReference type="PANTHER" id="PTHR31221">
    <property type="entry name" value="WRKY TRANSCRIPTION FACTOR PROTEIN 1-RELATED"/>
    <property type="match status" value="1"/>
</dbReference>
<protein>
    <recommendedName>
        <fullName evidence="8">WRKY domain-containing protein</fullName>
    </recommendedName>
</protein>
<feature type="compositionally biased region" description="Polar residues" evidence="7">
    <location>
        <begin position="208"/>
        <end position="221"/>
    </location>
</feature>
<dbReference type="InterPro" id="IPR036576">
    <property type="entry name" value="WRKY_dom_sf"/>
</dbReference>
<evidence type="ECO:0000256" key="6">
    <source>
        <dbReference type="ARBA" id="ARBA00023242"/>
    </source>
</evidence>
<evidence type="ECO:0000256" key="3">
    <source>
        <dbReference type="ARBA" id="ARBA00023015"/>
    </source>
</evidence>
<dbReference type="EMBL" id="JABFUD020000003">
    <property type="protein sequence ID" value="KAI5082427.1"/>
    <property type="molecule type" value="Genomic_DNA"/>
</dbReference>
<feature type="compositionally biased region" description="Polar residues" evidence="7">
    <location>
        <begin position="445"/>
        <end position="459"/>
    </location>
</feature>
<name>A0A9D4VA73_ADICA</name>
<keyword evidence="2" id="KW-0677">Repeat</keyword>
<feature type="region of interest" description="Disordered" evidence="7">
    <location>
        <begin position="70"/>
        <end position="159"/>
    </location>
</feature>
<dbReference type="Gene3D" id="2.20.25.80">
    <property type="entry name" value="WRKY domain"/>
    <property type="match status" value="2"/>
</dbReference>
<keyword evidence="6" id="KW-0539">Nucleus</keyword>
<evidence type="ECO:0000256" key="2">
    <source>
        <dbReference type="ARBA" id="ARBA00022737"/>
    </source>
</evidence>
<comment type="subcellular location">
    <subcellularLocation>
        <location evidence="1">Nucleus</location>
    </subcellularLocation>
</comment>
<dbReference type="AlphaFoldDB" id="A0A9D4VA73"/>
<dbReference type="PROSITE" id="PS50811">
    <property type="entry name" value="WRKY"/>
    <property type="match status" value="2"/>
</dbReference>
<evidence type="ECO:0000313" key="9">
    <source>
        <dbReference type="EMBL" id="KAI5082427.1"/>
    </source>
</evidence>
<dbReference type="FunFam" id="2.20.25.80:FF:000001">
    <property type="entry name" value="WRKY transcription factor 33"/>
    <property type="match status" value="1"/>
</dbReference>
<dbReference type="GO" id="GO:0043565">
    <property type="term" value="F:sequence-specific DNA binding"/>
    <property type="evidence" value="ECO:0007669"/>
    <property type="project" value="InterPro"/>
</dbReference>
<feature type="compositionally biased region" description="Basic and acidic residues" evidence="7">
    <location>
        <begin position="1"/>
        <end position="13"/>
    </location>
</feature>
<feature type="region of interest" description="Disordered" evidence="7">
    <location>
        <begin position="398"/>
        <end position="432"/>
    </location>
</feature>
<dbReference type="Proteomes" id="UP000886520">
    <property type="component" value="Chromosome 2"/>
</dbReference>
<proteinExistence type="predicted"/>
<feature type="compositionally biased region" description="Basic and acidic residues" evidence="7">
    <location>
        <begin position="398"/>
        <end position="407"/>
    </location>
</feature>
<evidence type="ECO:0000259" key="8">
    <source>
        <dbReference type="PROSITE" id="PS50811"/>
    </source>
</evidence>
<evidence type="ECO:0000256" key="7">
    <source>
        <dbReference type="SAM" id="MobiDB-lite"/>
    </source>
</evidence>
<feature type="compositionally biased region" description="Polar residues" evidence="7">
    <location>
        <begin position="700"/>
        <end position="726"/>
    </location>
</feature>
<keyword evidence="5" id="KW-0804">Transcription</keyword>
<dbReference type="FunFam" id="2.20.25.80:FF:000006">
    <property type="entry name" value="WRKY transcription factor"/>
    <property type="match status" value="1"/>
</dbReference>
<evidence type="ECO:0000256" key="4">
    <source>
        <dbReference type="ARBA" id="ARBA00023125"/>
    </source>
</evidence>
<feature type="domain" description="WRKY" evidence="8">
    <location>
        <begin position="512"/>
        <end position="577"/>
    </location>
</feature>
<dbReference type="InterPro" id="IPR003657">
    <property type="entry name" value="WRKY_dom"/>
</dbReference>
<evidence type="ECO:0000256" key="5">
    <source>
        <dbReference type="ARBA" id="ARBA00023163"/>
    </source>
</evidence>
<evidence type="ECO:0000256" key="1">
    <source>
        <dbReference type="ARBA" id="ARBA00004123"/>
    </source>
</evidence>
<comment type="caution">
    <text evidence="9">The sequence shown here is derived from an EMBL/GenBank/DDBJ whole genome shotgun (WGS) entry which is preliminary data.</text>
</comment>
<dbReference type="Pfam" id="PF03106">
    <property type="entry name" value="WRKY"/>
    <property type="match status" value="2"/>
</dbReference>
<feature type="compositionally biased region" description="Pro residues" evidence="7">
    <location>
        <begin position="140"/>
        <end position="155"/>
    </location>
</feature>
<dbReference type="GO" id="GO:0005634">
    <property type="term" value="C:nucleus"/>
    <property type="evidence" value="ECO:0007669"/>
    <property type="project" value="UniProtKB-SubCell"/>
</dbReference>
<dbReference type="InterPro" id="IPR044810">
    <property type="entry name" value="WRKY_plant"/>
</dbReference>
<dbReference type="GO" id="GO:0003700">
    <property type="term" value="F:DNA-binding transcription factor activity"/>
    <property type="evidence" value="ECO:0007669"/>
    <property type="project" value="InterPro"/>
</dbReference>
<dbReference type="OrthoDB" id="771494at2759"/>
<feature type="region of interest" description="Disordered" evidence="7">
    <location>
        <begin position="1"/>
        <end position="22"/>
    </location>
</feature>
<feature type="region of interest" description="Disordered" evidence="7">
    <location>
        <begin position="679"/>
        <end position="726"/>
    </location>
</feature>
<feature type="region of interest" description="Disordered" evidence="7">
    <location>
        <begin position="208"/>
        <end position="239"/>
    </location>
</feature>
<feature type="region of interest" description="Disordered" evidence="7">
    <location>
        <begin position="252"/>
        <end position="279"/>
    </location>
</feature>
<feature type="compositionally biased region" description="Low complexity" evidence="7">
    <location>
        <begin position="269"/>
        <end position="279"/>
    </location>
</feature>
<dbReference type="SUPFAM" id="SSF118290">
    <property type="entry name" value="WRKY DNA-binding domain"/>
    <property type="match status" value="2"/>
</dbReference>
<dbReference type="PANTHER" id="PTHR31221:SF193">
    <property type="entry name" value="WRKY TRANSCRIPTION FACTOR PROTEIN 1-RELATED"/>
    <property type="match status" value="1"/>
</dbReference>
<accession>A0A9D4VA73</accession>